<protein>
    <submittedName>
        <fullName evidence="1">Uncharacterized protein</fullName>
    </submittedName>
</protein>
<evidence type="ECO:0000313" key="2">
    <source>
        <dbReference type="Proteomes" id="UP000054653"/>
    </source>
</evidence>
<keyword evidence="2" id="KW-1185">Reference proteome</keyword>
<organism evidence="1 2">
    <name type="scientific">Trichinella britovi</name>
    <name type="common">Parasitic roundworm</name>
    <dbReference type="NCBI Taxonomy" id="45882"/>
    <lineage>
        <taxon>Eukaryota</taxon>
        <taxon>Metazoa</taxon>
        <taxon>Ecdysozoa</taxon>
        <taxon>Nematoda</taxon>
        <taxon>Enoplea</taxon>
        <taxon>Dorylaimia</taxon>
        <taxon>Trichinellida</taxon>
        <taxon>Trichinellidae</taxon>
        <taxon>Trichinella</taxon>
    </lineage>
</organism>
<dbReference type="AlphaFoldDB" id="A0A0V1CPV7"/>
<dbReference type="EMBL" id="JYDI01000131">
    <property type="protein sequence ID" value="KRY51192.1"/>
    <property type="molecule type" value="Genomic_DNA"/>
</dbReference>
<comment type="caution">
    <text evidence="1">The sequence shown here is derived from an EMBL/GenBank/DDBJ whole genome shotgun (WGS) entry which is preliminary data.</text>
</comment>
<gene>
    <name evidence="1" type="ORF">T03_4094</name>
</gene>
<accession>A0A0V1CPV7</accession>
<name>A0A0V1CPV7_TRIBR</name>
<reference evidence="1 2" key="1">
    <citation type="submission" date="2015-01" db="EMBL/GenBank/DDBJ databases">
        <title>Evolution of Trichinella species and genotypes.</title>
        <authorList>
            <person name="Korhonen P.K."/>
            <person name="Edoardo P."/>
            <person name="Giuseppe L.R."/>
            <person name="Gasser R.B."/>
        </authorList>
    </citation>
    <scope>NUCLEOTIDE SEQUENCE [LARGE SCALE GENOMIC DNA]</scope>
    <source>
        <strain evidence="1">ISS120</strain>
    </source>
</reference>
<evidence type="ECO:0000313" key="1">
    <source>
        <dbReference type="EMBL" id="KRY51192.1"/>
    </source>
</evidence>
<dbReference type="Proteomes" id="UP000054653">
    <property type="component" value="Unassembled WGS sequence"/>
</dbReference>
<sequence length="79" mass="8921">MQKIFLLGCICMMQMLPRNYLLGDSFTIANLQKWNKCFFIRQQAITVPVAATNAHLEHILLSATAALTHALHAAINFNY</sequence>
<proteinExistence type="predicted"/>